<protein>
    <submittedName>
        <fullName evidence="1">RNA polymerase sigma factor</fullName>
    </submittedName>
</protein>
<dbReference type="EMBL" id="BK016045">
    <property type="protein sequence ID" value="DAF91134.1"/>
    <property type="molecule type" value="Genomic_DNA"/>
</dbReference>
<reference evidence="1" key="1">
    <citation type="journal article" date="2021" name="Proc. Natl. Acad. Sci. U.S.A.">
        <title>A Catalog of Tens of Thousands of Viruses from Human Metagenomes Reveals Hidden Associations with Chronic Diseases.</title>
        <authorList>
            <person name="Tisza M.J."/>
            <person name="Buck C.B."/>
        </authorList>
    </citation>
    <scope>NUCLEOTIDE SEQUENCE</scope>
    <source>
        <strain evidence="1">CtKNZ79</strain>
    </source>
</reference>
<proteinExistence type="predicted"/>
<sequence length="65" mass="7433">MQIKDYTTPELEHFRAACNFTSLEREFFDLRAAGITMESCCDAMGYSIGGIRHISGRVKNKMKRV</sequence>
<accession>A0A8S5U9U0</accession>
<name>A0A8S5U9U0_9CAUD</name>
<organism evidence="1">
    <name type="scientific">Siphoviridae sp. ctKNZ79</name>
    <dbReference type="NCBI Taxonomy" id="2825440"/>
    <lineage>
        <taxon>Viruses</taxon>
        <taxon>Duplodnaviria</taxon>
        <taxon>Heunggongvirae</taxon>
        <taxon>Uroviricota</taxon>
        <taxon>Caudoviricetes</taxon>
    </lineage>
</organism>
<evidence type="ECO:0000313" key="1">
    <source>
        <dbReference type="EMBL" id="DAF91134.1"/>
    </source>
</evidence>